<dbReference type="EMBL" id="GBEZ01025072">
    <property type="protein sequence ID" value="JAC61977.1"/>
    <property type="molecule type" value="Transcribed_RNA"/>
</dbReference>
<organism evidence="1">
    <name type="scientific">Tetraselmis sp. GSL018</name>
    <dbReference type="NCBI Taxonomy" id="582737"/>
    <lineage>
        <taxon>Eukaryota</taxon>
        <taxon>Viridiplantae</taxon>
        <taxon>Chlorophyta</taxon>
        <taxon>core chlorophytes</taxon>
        <taxon>Chlorodendrophyceae</taxon>
        <taxon>Chlorodendrales</taxon>
        <taxon>Chlorodendraceae</taxon>
        <taxon>Tetraselmis</taxon>
    </lineage>
</organism>
<protein>
    <submittedName>
        <fullName evidence="1">Uncharacterized protein</fullName>
    </submittedName>
</protein>
<gene>
    <name evidence="1" type="ORF">TSPGSL018_24629</name>
</gene>
<feature type="non-terminal residue" evidence="1">
    <location>
        <position position="1"/>
    </location>
</feature>
<evidence type="ECO:0000313" key="1">
    <source>
        <dbReference type="EMBL" id="JAC61977.1"/>
    </source>
</evidence>
<proteinExistence type="predicted"/>
<accession>A0A061QMU4</accession>
<dbReference type="AlphaFoldDB" id="A0A061QMU4"/>
<name>A0A061QMU4_9CHLO</name>
<sequence>RYVSRLLTSTKTDSPFSYCRALFFSCATLTAQQTAEKALRSHLKLPLPPPSFPLLGKISEPLLLTPVARAALFHI</sequence>
<reference evidence="1" key="1">
    <citation type="submission" date="2014-05" db="EMBL/GenBank/DDBJ databases">
        <title>The transcriptome of the halophilic microalga Tetraselmis sp. GSL018 isolated from the Great Salt Lake, Utah.</title>
        <authorList>
            <person name="Jinkerson R.E."/>
            <person name="D'Adamo S."/>
            <person name="Posewitz M.C."/>
        </authorList>
    </citation>
    <scope>NUCLEOTIDE SEQUENCE</scope>
    <source>
        <strain evidence="1">GSL018</strain>
    </source>
</reference>